<protein>
    <submittedName>
        <fullName evidence="4">BRCT domain, WGR domain superfamily protein</fullName>
    </submittedName>
</protein>
<accession>A0A9Q9AKN2</accession>
<dbReference type="PROSITE" id="PS50172">
    <property type="entry name" value="BRCT"/>
    <property type="match status" value="1"/>
</dbReference>
<dbReference type="SUPFAM" id="SSF52113">
    <property type="entry name" value="BRCT domain"/>
    <property type="match status" value="1"/>
</dbReference>
<feature type="compositionally biased region" description="Low complexity" evidence="1">
    <location>
        <begin position="372"/>
        <end position="383"/>
    </location>
</feature>
<dbReference type="Proteomes" id="UP001056384">
    <property type="component" value="Chromosome 1"/>
</dbReference>
<feature type="compositionally biased region" description="Basic and acidic residues" evidence="1">
    <location>
        <begin position="461"/>
        <end position="477"/>
    </location>
</feature>
<evidence type="ECO:0000313" key="4">
    <source>
        <dbReference type="EMBL" id="USW47817.1"/>
    </source>
</evidence>
<dbReference type="Gene3D" id="3.40.50.10190">
    <property type="entry name" value="BRCT domain"/>
    <property type="match status" value="1"/>
</dbReference>
<dbReference type="PROSITE" id="PS51977">
    <property type="entry name" value="WGR"/>
    <property type="match status" value="1"/>
</dbReference>
<gene>
    <name evidence="4" type="ORF">Slin15195_G011360</name>
</gene>
<proteinExistence type="predicted"/>
<evidence type="ECO:0000313" key="5">
    <source>
        <dbReference type="Proteomes" id="UP001056384"/>
    </source>
</evidence>
<dbReference type="InterPro" id="IPR001357">
    <property type="entry name" value="BRCT_dom"/>
</dbReference>
<dbReference type="OrthoDB" id="342264at2759"/>
<feature type="domain" description="BRCT" evidence="2">
    <location>
        <begin position="1"/>
        <end position="100"/>
    </location>
</feature>
<evidence type="ECO:0000259" key="2">
    <source>
        <dbReference type="PROSITE" id="PS50172"/>
    </source>
</evidence>
<keyword evidence="5" id="KW-1185">Reference proteome</keyword>
<reference evidence="4" key="1">
    <citation type="submission" date="2022-06" db="EMBL/GenBank/DDBJ databases">
        <title>Complete genome sequences of two strains of the flax pathogen Septoria linicola.</title>
        <authorList>
            <person name="Lapalu N."/>
            <person name="Simon A."/>
            <person name="Demenou B."/>
            <person name="Paumier D."/>
            <person name="Guillot M.-P."/>
            <person name="Gout L."/>
            <person name="Valade R."/>
        </authorList>
    </citation>
    <scope>NUCLEOTIDE SEQUENCE</scope>
    <source>
        <strain evidence="4">SE15195</strain>
    </source>
</reference>
<dbReference type="AlphaFoldDB" id="A0A9Q9AKN2"/>
<feature type="region of interest" description="Disordered" evidence="1">
    <location>
        <begin position="356"/>
        <end position="501"/>
    </location>
</feature>
<dbReference type="CDD" id="cd00027">
    <property type="entry name" value="BRCT"/>
    <property type="match status" value="1"/>
</dbReference>
<evidence type="ECO:0000256" key="1">
    <source>
        <dbReference type="SAM" id="MobiDB-lite"/>
    </source>
</evidence>
<dbReference type="EMBL" id="CP099418">
    <property type="protein sequence ID" value="USW47817.1"/>
    <property type="molecule type" value="Genomic_DNA"/>
</dbReference>
<sequence length="501" mass="56291">MVHKALKDCVIVTAGTGEHDWTNQMLSNWIKEASGSFERTLTDSTTHFVPTKKLWDMAGPLVTDAIQRRQNGQNIKIVSQDWLNESLQDKSKKKEKLYKLTMPGSDGKEDAGPRSHGGLLKELYLENTELTPTQKRLNEQKQAMEETLEKERAAEKEKEFQKHIQASMTMPELASIFKKGAQKAKKILLNDCYHIYQDTTGFYYDVTVTKVDTARNTNERYNLVLQIFESNVEPHSYATSTSFSGTKLPQIDNVVIAIGANFPTAMRAFRNCFREKTGIEWADRIKVANERAVREQDMKKAKKMGMQVNRPAGPTSIEQFRLQKFQYYPPSYGPIGEIDTPPPQNQVANEPQNQEQDFLMSGGNGAKSKSPTADATAATRSATPVHAEFGPEDLEKYIEAQVVENEDGEKLDPMAAPFDFGEPVLEESCDQAAAALEQDEQQQQQQQQAYASPPPEPDDTVLGKRKDSPVNEPERGAKKQKTSPVFDPETGDYIIDEAEEE</sequence>
<dbReference type="InterPro" id="IPR036930">
    <property type="entry name" value="WGR_dom_sf"/>
</dbReference>
<name>A0A9Q9AKN2_9PEZI</name>
<organism evidence="4 5">
    <name type="scientific">Septoria linicola</name>
    <dbReference type="NCBI Taxonomy" id="215465"/>
    <lineage>
        <taxon>Eukaryota</taxon>
        <taxon>Fungi</taxon>
        <taxon>Dikarya</taxon>
        <taxon>Ascomycota</taxon>
        <taxon>Pezizomycotina</taxon>
        <taxon>Dothideomycetes</taxon>
        <taxon>Dothideomycetidae</taxon>
        <taxon>Mycosphaerellales</taxon>
        <taxon>Mycosphaerellaceae</taxon>
        <taxon>Septoria</taxon>
    </lineage>
</organism>
<dbReference type="SUPFAM" id="SSF142921">
    <property type="entry name" value="WGR domain-like"/>
    <property type="match status" value="1"/>
</dbReference>
<feature type="compositionally biased region" description="Low complexity" evidence="1">
    <location>
        <begin position="430"/>
        <end position="449"/>
    </location>
</feature>
<feature type="domain" description="WGR" evidence="3">
    <location>
        <begin position="192"/>
        <end position="304"/>
    </location>
</feature>
<evidence type="ECO:0000259" key="3">
    <source>
        <dbReference type="PROSITE" id="PS51977"/>
    </source>
</evidence>
<dbReference type="InterPro" id="IPR036420">
    <property type="entry name" value="BRCT_dom_sf"/>
</dbReference>
<dbReference type="InterPro" id="IPR008893">
    <property type="entry name" value="WGR_domain"/>
</dbReference>